<accession>A0A1G1VST4</accession>
<feature type="domain" description="Glycosyl transferase family 1" evidence="2">
    <location>
        <begin position="193"/>
        <end position="338"/>
    </location>
</feature>
<dbReference type="PANTHER" id="PTHR46401:SF2">
    <property type="entry name" value="GLYCOSYLTRANSFERASE WBBK-RELATED"/>
    <property type="match status" value="1"/>
</dbReference>
<dbReference type="Pfam" id="PF13439">
    <property type="entry name" value="Glyco_transf_4"/>
    <property type="match status" value="1"/>
</dbReference>
<sequence>MRIGVDGNEANVANRVGSNVYAYEMLREMNQQEPETHFTVYLKKPPLYDLPKPSETWSYRVLTPGFAWTRWRLPLDLYFHSKKPTVFFTPGHYAPKFCPVPLAISIMDLSFLHFPNLFRKNDLYKLTNWTKSSILKAKHIFSISEFTKNDIIKNYQIPEERITVTYPGYDRDRFNERTGGAEVIRVRKKYRIEGDYCIYVGTLQPRKNLRRLIRAIGTLENKSLKIVIVGKTGWMYSQIITEGRRRGIENRIIFTGFASDEDLPSLIKGARALVLISLYEGFGIPIVEAMAVGTPVVISNASSLPEIAGDLGIKVDPKSVKSIARGITEALQLNELMRKEMFVKNQKQLEKFRWEKAAAQTLEVLHEIAV</sequence>
<gene>
    <name evidence="4" type="ORF">A2786_03145</name>
</gene>
<evidence type="ECO:0000259" key="2">
    <source>
        <dbReference type="Pfam" id="PF00534"/>
    </source>
</evidence>
<name>A0A1G1VST4_9BACT</name>
<dbReference type="Pfam" id="PF00534">
    <property type="entry name" value="Glycos_transf_1"/>
    <property type="match status" value="1"/>
</dbReference>
<proteinExistence type="predicted"/>
<dbReference type="CDD" id="cd03809">
    <property type="entry name" value="GT4_MtfB-like"/>
    <property type="match status" value="1"/>
</dbReference>
<dbReference type="GO" id="GO:0016757">
    <property type="term" value="F:glycosyltransferase activity"/>
    <property type="evidence" value="ECO:0007669"/>
    <property type="project" value="InterPro"/>
</dbReference>
<evidence type="ECO:0008006" key="6">
    <source>
        <dbReference type="Google" id="ProtNLM"/>
    </source>
</evidence>
<evidence type="ECO:0000256" key="1">
    <source>
        <dbReference type="ARBA" id="ARBA00022679"/>
    </source>
</evidence>
<keyword evidence="1" id="KW-0808">Transferase</keyword>
<reference evidence="4 5" key="1">
    <citation type="journal article" date="2016" name="Nat. Commun.">
        <title>Thousands of microbial genomes shed light on interconnected biogeochemical processes in an aquifer system.</title>
        <authorList>
            <person name="Anantharaman K."/>
            <person name="Brown C.T."/>
            <person name="Hug L.A."/>
            <person name="Sharon I."/>
            <person name="Castelle C.J."/>
            <person name="Probst A.J."/>
            <person name="Thomas B.C."/>
            <person name="Singh A."/>
            <person name="Wilkins M.J."/>
            <person name="Karaoz U."/>
            <person name="Brodie E.L."/>
            <person name="Williams K.H."/>
            <person name="Hubbard S.S."/>
            <person name="Banfield J.F."/>
        </authorList>
    </citation>
    <scope>NUCLEOTIDE SEQUENCE [LARGE SCALE GENOMIC DNA]</scope>
</reference>
<dbReference type="Gene3D" id="3.40.50.2000">
    <property type="entry name" value="Glycogen Phosphorylase B"/>
    <property type="match status" value="2"/>
</dbReference>
<comment type="caution">
    <text evidence="4">The sequence shown here is derived from an EMBL/GenBank/DDBJ whole genome shotgun (WGS) entry which is preliminary data.</text>
</comment>
<feature type="domain" description="Glycosyltransferase subfamily 4-like N-terminal" evidence="3">
    <location>
        <begin position="17"/>
        <end position="173"/>
    </location>
</feature>
<dbReference type="Proteomes" id="UP000179233">
    <property type="component" value="Unassembled WGS sequence"/>
</dbReference>
<dbReference type="AlphaFoldDB" id="A0A1G1VST4"/>
<protein>
    <recommendedName>
        <fullName evidence="6">Glycosyl transferase family 1 domain-containing protein</fullName>
    </recommendedName>
</protein>
<evidence type="ECO:0000313" key="4">
    <source>
        <dbReference type="EMBL" id="OGY18468.1"/>
    </source>
</evidence>
<evidence type="ECO:0000259" key="3">
    <source>
        <dbReference type="Pfam" id="PF13439"/>
    </source>
</evidence>
<dbReference type="InterPro" id="IPR028098">
    <property type="entry name" value="Glyco_trans_4-like_N"/>
</dbReference>
<dbReference type="SUPFAM" id="SSF53756">
    <property type="entry name" value="UDP-Glycosyltransferase/glycogen phosphorylase"/>
    <property type="match status" value="1"/>
</dbReference>
<organism evidence="4 5">
    <name type="scientific">Candidatus Chisholmbacteria bacterium RIFCSPHIGHO2_01_FULL_52_32</name>
    <dbReference type="NCBI Taxonomy" id="1797591"/>
    <lineage>
        <taxon>Bacteria</taxon>
        <taxon>Candidatus Chisholmiibacteriota</taxon>
    </lineage>
</organism>
<evidence type="ECO:0000313" key="5">
    <source>
        <dbReference type="Proteomes" id="UP000179233"/>
    </source>
</evidence>
<dbReference type="PANTHER" id="PTHR46401">
    <property type="entry name" value="GLYCOSYLTRANSFERASE WBBK-RELATED"/>
    <property type="match status" value="1"/>
</dbReference>
<dbReference type="EMBL" id="MHCJ01000003">
    <property type="protein sequence ID" value="OGY18468.1"/>
    <property type="molecule type" value="Genomic_DNA"/>
</dbReference>
<dbReference type="InterPro" id="IPR001296">
    <property type="entry name" value="Glyco_trans_1"/>
</dbReference>